<protein>
    <submittedName>
        <fullName evidence="1">Uncharacterized protein</fullName>
    </submittedName>
</protein>
<evidence type="ECO:0000313" key="2">
    <source>
        <dbReference type="Proteomes" id="UP000278162"/>
    </source>
</evidence>
<proteinExistence type="predicted"/>
<sequence>MKIAIAKLDAALDKFWIGVVLHAYHRLMSAHYRRKAARLSQKVQGRANEIQNPAYQVRAKDQFLSHRHQVLRHDLEAKLIRGETC</sequence>
<reference evidence="1 2" key="1">
    <citation type="submission" date="2018-10" db="EMBL/GenBank/DDBJ databases">
        <title>An outbreak of IMP-63 producing strain in France.</title>
        <authorList>
            <person name="Bour M."/>
            <person name="Liapis E."/>
            <person name="Plesiat P."/>
        </authorList>
    </citation>
    <scope>NUCLEOTIDE SEQUENCE [LARGE SCALE GENOMIC DNA]</scope>
    <source>
        <strain evidence="1 2">12917</strain>
    </source>
</reference>
<comment type="caution">
    <text evidence="1">The sequence shown here is derived from an EMBL/GenBank/DDBJ whole genome shotgun (WGS) entry which is preliminary data.</text>
</comment>
<dbReference type="Proteomes" id="UP000278162">
    <property type="component" value="Unassembled WGS sequence"/>
</dbReference>
<dbReference type="RefSeq" id="WP_123085509.1">
    <property type="nucleotide sequence ID" value="NZ_JANHLO010000018.1"/>
</dbReference>
<name>A0A3M8SKW9_PSEPU</name>
<gene>
    <name evidence="1" type="ORF">EFK07_25485</name>
</gene>
<accession>A0A3M8SKW9</accession>
<organism evidence="1 2">
    <name type="scientific">Pseudomonas putida</name>
    <name type="common">Arthrobacter siderocapsulatus</name>
    <dbReference type="NCBI Taxonomy" id="303"/>
    <lineage>
        <taxon>Bacteria</taxon>
        <taxon>Pseudomonadati</taxon>
        <taxon>Pseudomonadota</taxon>
        <taxon>Gammaproteobacteria</taxon>
        <taxon>Pseudomonadales</taxon>
        <taxon>Pseudomonadaceae</taxon>
        <taxon>Pseudomonas</taxon>
    </lineage>
</organism>
<dbReference type="EMBL" id="RJAI01000075">
    <property type="protein sequence ID" value="RNF82007.1"/>
    <property type="molecule type" value="Genomic_DNA"/>
</dbReference>
<dbReference type="AlphaFoldDB" id="A0A3M8SKW9"/>
<evidence type="ECO:0000313" key="1">
    <source>
        <dbReference type="EMBL" id="RNF82007.1"/>
    </source>
</evidence>